<dbReference type="GO" id="GO:0005829">
    <property type="term" value="C:cytosol"/>
    <property type="evidence" value="ECO:0007669"/>
    <property type="project" value="TreeGrafter"/>
</dbReference>
<comment type="caution">
    <text evidence="12">The sequence shown here is derived from an EMBL/GenBank/DDBJ whole genome shotgun (WGS) entry which is preliminary data.</text>
</comment>
<dbReference type="SMART" id="SM00483">
    <property type="entry name" value="POLXc"/>
    <property type="match status" value="1"/>
</dbReference>
<dbReference type="Gene3D" id="3.20.20.140">
    <property type="entry name" value="Metal-dependent hydrolases"/>
    <property type="match status" value="1"/>
</dbReference>
<dbReference type="SMART" id="SM00481">
    <property type="entry name" value="POLIIIAc"/>
    <property type="match status" value="1"/>
</dbReference>
<evidence type="ECO:0000256" key="1">
    <source>
        <dbReference type="ARBA" id="ARBA00001946"/>
    </source>
</evidence>
<evidence type="ECO:0000259" key="11">
    <source>
        <dbReference type="SMART" id="SM00483"/>
    </source>
</evidence>
<evidence type="ECO:0000256" key="4">
    <source>
        <dbReference type="ARBA" id="ARBA00022679"/>
    </source>
</evidence>
<dbReference type="GO" id="GO:0003677">
    <property type="term" value="F:DNA binding"/>
    <property type="evidence" value="ECO:0007669"/>
    <property type="project" value="InterPro"/>
</dbReference>
<dbReference type="GO" id="GO:0042578">
    <property type="term" value="F:phosphoric ester hydrolase activity"/>
    <property type="evidence" value="ECO:0007669"/>
    <property type="project" value="TreeGrafter"/>
</dbReference>
<protein>
    <recommendedName>
        <fullName evidence="2">DNA-directed DNA polymerase</fullName>
        <ecNumber evidence="2">2.7.7.7</ecNumber>
    </recommendedName>
</protein>
<dbReference type="Gene3D" id="1.10.150.20">
    <property type="entry name" value="5' to 3' exonuclease, C-terminal subdomain"/>
    <property type="match status" value="1"/>
</dbReference>
<dbReference type="GO" id="GO:0006281">
    <property type="term" value="P:DNA repair"/>
    <property type="evidence" value="ECO:0007669"/>
    <property type="project" value="InterPro"/>
</dbReference>
<keyword evidence="7" id="KW-0239">DNA-directed DNA polymerase</keyword>
<feature type="domain" description="Helix-hairpin-helix DNA-binding motif class 1" evidence="9">
    <location>
        <begin position="93"/>
        <end position="112"/>
    </location>
</feature>
<evidence type="ECO:0000256" key="6">
    <source>
        <dbReference type="ARBA" id="ARBA00022705"/>
    </source>
</evidence>
<dbReference type="InterPro" id="IPR016195">
    <property type="entry name" value="Pol/histidinol_Pase-like"/>
</dbReference>
<dbReference type="InterPro" id="IPR050243">
    <property type="entry name" value="PHP_phosphatase"/>
</dbReference>
<dbReference type="InterPro" id="IPR027421">
    <property type="entry name" value="DNA_pol_lamdba_lyase_dom_sf"/>
</dbReference>
<keyword evidence="6" id="KW-0235">DNA replication</keyword>
<dbReference type="AlphaFoldDB" id="A0A8J7CNM1"/>
<reference evidence="12 13" key="1">
    <citation type="submission" date="2020-08" db="EMBL/GenBank/DDBJ databases">
        <title>Acidobacteriota in marine sediments use diverse sulfur dissimilation pathways.</title>
        <authorList>
            <person name="Wasmund K."/>
        </authorList>
    </citation>
    <scope>NUCLEOTIDE SEQUENCE [LARGE SCALE GENOMIC DNA]</scope>
    <source>
        <strain evidence="12">MAG AM3-A</strain>
    </source>
</reference>
<sequence>MSLDRKTAARVLREAAALLEVQGENIHRIRALTNASRIVERIDGDLEALVESGEILEIKGVGKGTAAILRQLSAGERPDILAEAERVVPFGVREMLTIPGLGPKKVRALWRDLGLVSIGELEYACRENRLVELPGFGARTQEKLIGAIRFARIAEKRRLISQASTEATGIATSLSGIDGVAKVVVGGEVRRWCETVGSLEFVVTADDEGRVRDALSDLFPGIEPDEPLRFSALTESGLPMTVRVVSAAEAAAAILWSTGSDGHLHALAEHALSAGLRLNESGLWRGDSRVECADEQAFYETLGCQWVAPELREGEGEVARAAAGTLPELVVLEDLLGVLHNHTTYSDGAATVEEMAAAARGLGWSFFGVADHSPVASYANGLSAERLRDQWRRIDELNASMPGFRIVKGIEADILTDGSLDIPEGCEEGLDYVVASVHSAFRLTEEAQTERLVRAVTHPACRILGHPTGRLLLARPGYALDLDTVLSACVEHGVAVEINSSPYRLDIDWRWARRALDLGLKLAVNPDAHSTQGLEDVRWGVAVARKAGATKADLINCSDIDDFLNSR</sequence>
<dbReference type="Proteomes" id="UP000598633">
    <property type="component" value="Unassembled WGS sequence"/>
</dbReference>
<organism evidence="12 13">
    <name type="scientific">Candidatus Sulfomarinibacter kjeldsenii</name>
    <dbReference type="NCBI Taxonomy" id="2885994"/>
    <lineage>
        <taxon>Bacteria</taxon>
        <taxon>Pseudomonadati</taxon>
        <taxon>Acidobacteriota</taxon>
        <taxon>Thermoanaerobaculia</taxon>
        <taxon>Thermoanaerobaculales</taxon>
        <taxon>Candidatus Sulfomarinibacteraceae</taxon>
        <taxon>Candidatus Sulfomarinibacter</taxon>
    </lineage>
</organism>
<dbReference type="InterPro" id="IPR002054">
    <property type="entry name" value="DNA-dir_DNA_pol_X"/>
</dbReference>
<dbReference type="GO" id="GO:0008270">
    <property type="term" value="F:zinc ion binding"/>
    <property type="evidence" value="ECO:0007669"/>
    <property type="project" value="TreeGrafter"/>
</dbReference>
<evidence type="ECO:0000256" key="8">
    <source>
        <dbReference type="ARBA" id="ARBA00049244"/>
    </source>
</evidence>
<dbReference type="SUPFAM" id="SSF47802">
    <property type="entry name" value="DNA polymerase beta, N-terminal domain-like"/>
    <property type="match status" value="1"/>
</dbReference>
<evidence type="ECO:0000256" key="7">
    <source>
        <dbReference type="ARBA" id="ARBA00022932"/>
    </source>
</evidence>
<dbReference type="SMART" id="SM00278">
    <property type="entry name" value="HhH1"/>
    <property type="match status" value="3"/>
</dbReference>
<dbReference type="Gene3D" id="1.10.150.110">
    <property type="entry name" value="DNA polymerase beta, N-terminal domain-like"/>
    <property type="match status" value="1"/>
</dbReference>
<dbReference type="InterPro" id="IPR043519">
    <property type="entry name" value="NT_sf"/>
</dbReference>
<feature type="domain" description="Polymerase/histidinol phosphatase N-terminal" evidence="10">
    <location>
        <begin position="337"/>
        <end position="416"/>
    </location>
</feature>
<evidence type="ECO:0000256" key="5">
    <source>
        <dbReference type="ARBA" id="ARBA00022695"/>
    </source>
</evidence>
<dbReference type="SUPFAM" id="SSF89550">
    <property type="entry name" value="PHP domain-like"/>
    <property type="match status" value="1"/>
</dbReference>
<evidence type="ECO:0000259" key="10">
    <source>
        <dbReference type="SMART" id="SM00481"/>
    </source>
</evidence>
<dbReference type="SUPFAM" id="SSF81301">
    <property type="entry name" value="Nucleotidyltransferase"/>
    <property type="match status" value="1"/>
</dbReference>
<evidence type="ECO:0000313" key="12">
    <source>
        <dbReference type="EMBL" id="MBD3870888.1"/>
    </source>
</evidence>
<evidence type="ECO:0000256" key="2">
    <source>
        <dbReference type="ARBA" id="ARBA00012417"/>
    </source>
</evidence>
<dbReference type="FunFam" id="3.20.20.140:FF:000047">
    <property type="entry name" value="PHP domain-containing protein"/>
    <property type="match status" value="1"/>
</dbReference>
<keyword evidence="5" id="KW-0548">Nucleotidyltransferase</keyword>
<evidence type="ECO:0000256" key="3">
    <source>
        <dbReference type="ARBA" id="ARBA00022634"/>
    </source>
</evidence>
<gene>
    <name evidence="12" type="ORF">IFJ97_05955</name>
</gene>
<dbReference type="PIRSF" id="PIRSF005047">
    <property type="entry name" value="UCP005047_YshC"/>
    <property type="match status" value="1"/>
</dbReference>
<dbReference type="EMBL" id="JACXWA010000101">
    <property type="protein sequence ID" value="MBD3870888.1"/>
    <property type="molecule type" value="Genomic_DNA"/>
</dbReference>
<dbReference type="EC" id="2.7.7.7" evidence="2"/>
<dbReference type="GO" id="GO:0003887">
    <property type="term" value="F:DNA-directed DNA polymerase activity"/>
    <property type="evidence" value="ECO:0007669"/>
    <property type="project" value="UniProtKB-KW"/>
</dbReference>
<dbReference type="InterPro" id="IPR004013">
    <property type="entry name" value="PHP_dom"/>
</dbReference>
<keyword evidence="3" id="KW-0237">DNA synthesis</keyword>
<dbReference type="InterPro" id="IPR022311">
    <property type="entry name" value="PolX-like"/>
</dbReference>
<dbReference type="InterPro" id="IPR029398">
    <property type="entry name" value="PolB_thumb"/>
</dbReference>
<dbReference type="CDD" id="cd07436">
    <property type="entry name" value="PHP_PolX"/>
    <property type="match status" value="1"/>
</dbReference>
<keyword evidence="4" id="KW-0808">Transferase</keyword>
<dbReference type="Pfam" id="PF14791">
    <property type="entry name" value="DNA_pol_B_thumb"/>
    <property type="match status" value="1"/>
</dbReference>
<dbReference type="PANTHER" id="PTHR36928:SF1">
    <property type="entry name" value="PHOSPHATASE YCDX-RELATED"/>
    <property type="match status" value="1"/>
</dbReference>
<feature type="domain" description="Helix-hairpin-helix DNA-binding motif class 1" evidence="9">
    <location>
        <begin position="128"/>
        <end position="147"/>
    </location>
</feature>
<comment type="catalytic activity">
    <reaction evidence="8">
        <text>DNA(n) + a 2'-deoxyribonucleoside 5'-triphosphate = DNA(n+1) + diphosphate</text>
        <dbReference type="Rhea" id="RHEA:22508"/>
        <dbReference type="Rhea" id="RHEA-COMP:17339"/>
        <dbReference type="Rhea" id="RHEA-COMP:17340"/>
        <dbReference type="ChEBI" id="CHEBI:33019"/>
        <dbReference type="ChEBI" id="CHEBI:61560"/>
        <dbReference type="ChEBI" id="CHEBI:173112"/>
        <dbReference type="EC" id="2.7.7.7"/>
    </reaction>
</comment>
<name>A0A8J7CNM1_9BACT</name>
<dbReference type="Gene3D" id="3.30.210.10">
    <property type="entry name" value="DNA polymerase, thumb domain"/>
    <property type="match status" value="1"/>
</dbReference>
<dbReference type="InterPro" id="IPR037160">
    <property type="entry name" value="DNA_Pol_thumb_sf"/>
</dbReference>
<dbReference type="InterPro" id="IPR003141">
    <property type="entry name" value="Pol/His_phosphatase_N"/>
</dbReference>
<feature type="domain" description="DNA-directed DNA polymerase X" evidence="11">
    <location>
        <begin position="2"/>
        <end position="313"/>
    </location>
</feature>
<dbReference type="InterPro" id="IPR047967">
    <property type="entry name" value="PolX_PHP"/>
</dbReference>
<dbReference type="PANTHER" id="PTHR36928">
    <property type="entry name" value="PHOSPHATASE YCDX-RELATED"/>
    <property type="match status" value="1"/>
</dbReference>
<dbReference type="InterPro" id="IPR003583">
    <property type="entry name" value="Hlx-hairpin-Hlx_DNA-bd_motif"/>
</dbReference>
<evidence type="ECO:0000313" key="13">
    <source>
        <dbReference type="Proteomes" id="UP000598633"/>
    </source>
</evidence>
<dbReference type="Pfam" id="PF14520">
    <property type="entry name" value="HHH_5"/>
    <property type="match status" value="1"/>
</dbReference>
<proteinExistence type="predicted"/>
<dbReference type="Pfam" id="PF02811">
    <property type="entry name" value="PHP"/>
    <property type="match status" value="1"/>
</dbReference>
<accession>A0A8J7CNM1</accession>
<dbReference type="Gene3D" id="3.30.460.10">
    <property type="entry name" value="Beta Polymerase, domain 2"/>
    <property type="match status" value="1"/>
</dbReference>
<feature type="domain" description="Helix-hairpin-helix DNA-binding motif class 1" evidence="9">
    <location>
        <begin position="53"/>
        <end position="72"/>
    </location>
</feature>
<evidence type="ECO:0000259" key="9">
    <source>
        <dbReference type="SMART" id="SM00278"/>
    </source>
</evidence>
<dbReference type="Pfam" id="PF14716">
    <property type="entry name" value="HHH_8"/>
    <property type="match status" value="1"/>
</dbReference>
<dbReference type="InterPro" id="IPR010996">
    <property type="entry name" value="HHH_MUS81"/>
</dbReference>
<comment type="cofactor">
    <cofactor evidence="1">
        <name>Mg(2+)</name>
        <dbReference type="ChEBI" id="CHEBI:18420"/>
    </cofactor>
</comment>